<comment type="caution">
    <text evidence="3">The sequence shown here is derived from an EMBL/GenBank/DDBJ whole genome shotgun (WGS) entry which is preliminary data.</text>
</comment>
<evidence type="ECO:0000256" key="2">
    <source>
        <dbReference type="SAM" id="SignalP"/>
    </source>
</evidence>
<evidence type="ECO:0000313" key="3">
    <source>
        <dbReference type="EMBL" id="KAK4110045.1"/>
    </source>
</evidence>
<dbReference type="Proteomes" id="UP001302812">
    <property type="component" value="Unassembled WGS sequence"/>
</dbReference>
<evidence type="ECO:0000313" key="4">
    <source>
        <dbReference type="Proteomes" id="UP001302812"/>
    </source>
</evidence>
<protein>
    <recommendedName>
        <fullName evidence="5">GPI anchored serine-threonine rich protein</fullName>
    </recommendedName>
</protein>
<proteinExistence type="predicted"/>
<feature type="region of interest" description="Disordered" evidence="1">
    <location>
        <begin position="105"/>
        <end position="138"/>
    </location>
</feature>
<reference evidence="3" key="1">
    <citation type="journal article" date="2023" name="Mol. Phylogenet. Evol.">
        <title>Genome-scale phylogeny and comparative genomics of the fungal order Sordariales.</title>
        <authorList>
            <person name="Hensen N."/>
            <person name="Bonometti L."/>
            <person name="Westerberg I."/>
            <person name="Brannstrom I.O."/>
            <person name="Guillou S."/>
            <person name="Cros-Aarteil S."/>
            <person name="Calhoun S."/>
            <person name="Haridas S."/>
            <person name="Kuo A."/>
            <person name="Mondo S."/>
            <person name="Pangilinan J."/>
            <person name="Riley R."/>
            <person name="LaButti K."/>
            <person name="Andreopoulos B."/>
            <person name="Lipzen A."/>
            <person name="Chen C."/>
            <person name="Yan M."/>
            <person name="Daum C."/>
            <person name="Ng V."/>
            <person name="Clum A."/>
            <person name="Steindorff A."/>
            <person name="Ohm R.A."/>
            <person name="Martin F."/>
            <person name="Silar P."/>
            <person name="Natvig D.O."/>
            <person name="Lalanne C."/>
            <person name="Gautier V."/>
            <person name="Ament-Velasquez S.L."/>
            <person name="Kruys A."/>
            <person name="Hutchinson M.I."/>
            <person name="Powell A.J."/>
            <person name="Barry K."/>
            <person name="Miller A.N."/>
            <person name="Grigoriev I.V."/>
            <person name="Debuchy R."/>
            <person name="Gladieux P."/>
            <person name="Hiltunen Thoren M."/>
            <person name="Johannesson H."/>
        </authorList>
    </citation>
    <scope>NUCLEOTIDE SEQUENCE</scope>
    <source>
        <strain evidence="3">CBS 508.74</strain>
    </source>
</reference>
<dbReference type="RefSeq" id="XP_064667615.1">
    <property type="nucleotide sequence ID" value="XM_064817997.1"/>
</dbReference>
<dbReference type="AlphaFoldDB" id="A0AAN6QLR3"/>
<organism evidence="3 4">
    <name type="scientific">Canariomyces notabilis</name>
    <dbReference type="NCBI Taxonomy" id="2074819"/>
    <lineage>
        <taxon>Eukaryota</taxon>
        <taxon>Fungi</taxon>
        <taxon>Dikarya</taxon>
        <taxon>Ascomycota</taxon>
        <taxon>Pezizomycotina</taxon>
        <taxon>Sordariomycetes</taxon>
        <taxon>Sordariomycetidae</taxon>
        <taxon>Sordariales</taxon>
        <taxon>Chaetomiaceae</taxon>
        <taxon>Canariomyces</taxon>
    </lineage>
</organism>
<gene>
    <name evidence="3" type="ORF">N656DRAFT_800304</name>
</gene>
<evidence type="ECO:0008006" key="5">
    <source>
        <dbReference type="Google" id="ProtNLM"/>
    </source>
</evidence>
<dbReference type="GeneID" id="89942122"/>
<feature type="chain" id="PRO_5043007296" description="GPI anchored serine-threonine rich protein" evidence="2">
    <location>
        <begin position="18"/>
        <end position="162"/>
    </location>
</feature>
<reference evidence="3" key="2">
    <citation type="submission" date="2023-05" db="EMBL/GenBank/DDBJ databases">
        <authorList>
            <consortium name="Lawrence Berkeley National Laboratory"/>
            <person name="Steindorff A."/>
            <person name="Hensen N."/>
            <person name="Bonometti L."/>
            <person name="Westerberg I."/>
            <person name="Brannstrom I.O."/>
            <person name="Guillou S."/>
            <person name="Cros-Aarteil S."/>
            <person name="Calhoun S."/>
            <person name="Haridas S."/>
            <person name="Kuo A."/>
            <person name="Mondo S."/>
            <person name="Pangilinan J."/>
            <person name="Riley R."/>
            <person name="Labutti K."/>
            <person name="Andreopoulos B."/>
            <person name="Lipzen A."/>
            <person name="Chen C."/>
            <person name="Yanf M."/>
            <person name="Daum C."/>
            <person name="Ng V."/>
            <person name="Clum A."/>
            <person name="Ohm R."/>
            <person name="Martin F."/>
            <person name="Silar P."/>
            <person name="Natvig D."/>
            <person name="Lalanne C."/>
            <person name="Gautier V."/>
            <person name="Ament-Velasquez S.L."/>
            <person name="Kruys A."/>
            <person name="Hutchinson M.I."/>
            <person name="Powell A.J."/>
            <person name="Barry K."/>
            <person name="Miller A.N."/>
            <person name="Grigoriev I.V."/>
            <person name="Debuchy R."/>
            <person name="Gladieux P."/>
            <person name="Thoren M.H."/>
            <person name="Johannesson H."/>
        </authorList>
    </citation>
    <scope>NUCLEOTIDE SEQUENCE</scope>
    <source>
        <strain evidence="3">CBS 508.74</strain>
    </source>
</reference>
<accession>A0AAN6QLR3</accession>
<dbReference type="EMBL" id="MU853352">
    <property type="protein sequence ID" value="KAK4110045.1"/>
    <property type="molecule type" value="Genomic_DNA"/>
</dbReference>
<feature type="signal peptide" evidence="2">
    <location>
        <begin position="1"/>
        <end position="17"/>
    </location>
</feature>
<evidence type="ECO:0000256" key="1">
    <source>
        <dbReference type="SAM" id="MobiDB-lite"/>
    </source>
</evidence>
<keyword evidence="2" id="KW-0732">Signal</keyword>
<sequence length="162" mass="16507">MKSFLFPIALMASAAMAQSNSDCAANYIVEACLEGENAKLANCKTGDYNCQCNQWINIVTCFNNCPDDTRKHESEGQREIFCGYASQFPSSTAVVSAASQTSAAAQTTQSTDNNSNPTSSASGSATSTTNSPAANSSNSAADLALNAGGVLAAVAGLAAVVL</sequence>
<name>A0AAN6QLR3_9PEZI</name>
<keyword evidence="4" id="KW-1185">Reference proteome</keyword>